<keyword evidence="6 7" id="KW-0034">Amyloid</keyword>
<keyword evidence="2" id="KW-0134">Cell wall</keyword>
<evidence type="ECO:0000256" key="7">
    <source>
        <dbReference type="PROSITE-ProRule" id="PRU01232"/>
    </source>
</evidence>
<protein>
    <submittedName>
        <fullName evidence="11">Chaplin ChpF</fullName>
    </submittedName>
</protein>
<keyword evidence="5" id="KW-0130">Cell adhesion</keyword>
<sequence length="101" mass="9724">MSRIAKATVVAMGTGAVMLSGAGLAMADAGAAGEAVRSPGAVSGNAVQAPINVPVNLCGDTVDVIGLLNPAFGNHCGNVDNHEGGDDHEGGGYGDDGGYGN</sequence>
<dbReference type="RefSeq" id="WP_345641416.1">
    <property type="nucleotide sequence ID" value="NZ_BAABKB010000002.1"/>
</dbReference>
<keyword evidence="4 9" id="KW-0732">Signal</keyword>
<evidence type="ECO:0000313" key="11">
    <source>
        <dbReference type="EMBL" id="GAA4997869.1"/>
    </source>
</evidence>
<evidence type="ECO:0000256" key="8">
    <source>
        <dbReference type="SAM" id="MobiDB-lite"/>
    </source>
</evidence>
<feature type="compositionally biased region" description="Basic and acidic residues" evidence="8">
    <location>
        <begin position="80"/>
        <end position="90"/>
    </location>
</feature>
<feature type="domain" description="Chaplin" evidence="10">
    <location>
        <begin position="38"/>
        <end position="78"/>
    </location>
</feature>
<evidence type="ECO:0000256" key="9">
    <source>
        <dbReference type="SAM" id="SignalP"/>
    </source>
</evidence>
<evidence type="ECO:0000256" key="4">
    <source>
        <dbReference type="ARBA" id="ARBA00022729"/>
    </source>
</evidence>
<feature type="region of interest" description="Disordered" evidence="8">
    <location>
        <begin position="76"/>
        <end position="101"/>
    </location>
</feature>
<comment type="caution">
    <text evidence="11">The sequence shown here is derived from an EMBL/GenBank/DDBJ whole genome shotgun (WGS) entry which is preliminary data.</text>
</comment>
<evidence type="ECO:0000313" key="12">
    <source>
        <dbReference type="Proteomes" id="UP001501759"/>
    </source>
</evidence>
<dbReference type="PROSITE" id="PS51884">
    <property type="entry name" value="CHAPLIN"/>
    <property type="match status" value="1"/>
</dbReference>
<evidence type="ECO:0000256" key="6">
    <source>
        <dbReference type="ARBA" id="ARBA00023087"/>
    </source>
</evidence>
<dbReference type="Pfam" id="PF03777">
    <property type="entry name" value="ChpA-C"/>
    <property type="match status" value="1"/>
</dbReference>
<feature type="signal peptide" evidence="9">
    <location>
        <begin position="1"/>
        <end position="27"/>
    </location>
</feature>
<feature type="chain" id="PRO_5046454087" evidence="9">
    <location>
        <begin position="28"/>
        <end position="101"/>
    </location>
</feature>
<dbReference type="InterPro" id="IPR005528">
    <property type="entry name" value="ChpA-H"/>
</dbReference>
<gene>
    <name evidence="11" type="primary">chpF</name>
    <name evidence="11" type="ORF">GCM10023335_08890</name>
</gene>
<accession>A0ABP9IH90</accession>
<comment type="subcellular location">
    <subcellularLocation>
        <location evidence="1">Secreted</location>
        <location evidence="1">Cell wall</location>
    </subcellularLocation>
</comment>
<dbReference type="EMBL" id="BAABKB010000002">
    <property type="protein sequence ID" value="GAA4997869.1"/>
    <property type="molecule type" value="Genomic_DNA"/>
</dbReference>
<evidence type="ECO:0000256" key="2">
    <source>
        <dbReference type="ARBA" id="ARBA00022512"/>
    </source>
</evidence>
<keyword evidence="3" id="KW-0964">Secreted</keyword>
<keyword evidence="12" id="KW-1185">Reference proteome</keyword>
<proteinExistence type="predicted"/>
<evidence type="ECO:0000256" key="5">
    <source>
        <dbReference type="ARBA" id="ARBA00022889"/>
    </source>
</evidence>
<evidence type="ECO:0000256" key="3">
    <source>
        <dbReference type="ARBA" id="ARBA00022525"/>
    </source>
</evidence>
<feature type="compositionally biased region" description="Gly residues" evidence="8">
    <location>
        <begin position="91"/>
        <end position="101"/>
    </location>
</feature>
<organism evidence="11 12">
    <name type="scientific">Streptomyces siamensis</name>
    <dbReference type="NCBI Taxonomy" id="1274986"/>
    <lineage>
        <taxon>Bacteria</taxon>
        <taxon>Bacillati</taxon>
        <taxon>Actinomycetota</taxon>
        <taxon>Actinomycetes</taxon>
        <taxon>Kitasatosporales</taxon>
        <taxon>Streptomycetaceae</taxon>
        <taxon>Streptomyces</taxon>
    </lineage>
</organism>
<dbReference type="Proteomes" id="UP001501759">
    <property type="component" value="Unassembled WGS sequence"/>
</dbReference>
<evidence type="ECO:0000256" key="1">
    <source>
        <dbReference type="ARBA" id="ARBA00004191"/>
    </source>
</evidence>
<name>A0ABP9IH90_9ACTN</name>
<evidence type="ECO:0000259" key="10">
    <source>
        <dbReference type="PROSITE" id="PS51884"/>
    </source>
</evidence>
<reference evidence="12" key="1">
    <citation type="journal article" date="2019" name="Int. J. Syst. Evol. Microbiol.">
        <title>The Global Catalogue of Microorganisms (GCM) 10K type strain sequencing project: providing services to taxonomists for standard genome sequencing and annotation.</title>
        <authorList>
            <consortium name="The Broad Institute Genomics Platform"/>
            <consortium name="The Broad Institute Genome Sequencing Center for Infectious Disease"/>
            <person name="Wu L."/>
            <person name="Ma J."/>
        </authorList>
    </citation>
    <scope>NUCLEOTIDE SEQUENCE [LARGE SCALE GENOMIC DNA]</scope>
    <source>
        <strain evidence="12">JCM 18409</strain>
    </source>
</reference>